<dbReference type="InterPro" id="IPR001753">
    <property type="entry name" value="Enoyl-CoA_hydra/iso"/>
</dbReference>
<dbReference type="EMBL" id="HBFR01039501">
    <property type="protein sequence ID" value="CAD8901665.1"/>
    <property type="molecule type" value="Transcribed_RNA"/>
</dbReference>
<dbReference type="PROSITE" id="PS00166">
    <property type="entry name" value="ENOYL_COA_HYDRATASE"/>
    <property type="match status" value="1"/>
</dbReference>
<reference evidence="3" key="1">
    <citation type="submission" date="2021-01" db="EMBL/GenBank/DDBJ databases">
        <authorList>
            <person name="Corre E."/>
            <person name="Pelletier E."/>
            <person name="Niang G."/>
            <person name="Scheremetjew M."/>
            <person name="Finn R."/>
            <person name="Kale V."/>
            <person name="Holt S."/>
            <person name="Cochrane G."/>
            <person name="Meng A."/>
            <person name="Brown T."/>
            <person name="Cohen L."/>
        </authorList>
    </citation>
    <scope>NUCLEOTIDE SEQUENCE</scope>
    <source>
        <strain evidence="3">308</strain>
    </source>
</reference>
<protein>
    <submittedName>
        <fullName evidence="3">Uncharacterized protein</fullName>
    </submittedName>
</protein>
<evidence type="ECO:0000256" key="1">
    <source>
        <dbReference type="ARBA" id="ARBA00005254"/>
    </source>
</evidence>
<evidence type="ECO:0000313" key="3">
    <source>
        <dbReference type="EMBL" id="CAD8901665.1"/>
    </source>
</evidence>
<sequence length="249" mass="26796">MTKTLYDEGGVSLTANEETCVHTLRLNRGPNVVNHEMIRLLSAALAAFEGAPHPKALLVTGSGKFFSAGLDLKFMMSSTHAQRGAMIVDFWALLARLLVADCRTVAAVDGHAFGAGLFLALACDFRIMRTGGSSRLCWPEANLGMRLAKGFAELTRAKVSDPAVLREGVLTSRKYGSGEAREAGLIDAEVTAARWEEEGAALAEAGLPEKLGLQNFDPKAYRQMKIELYADAYRALTSGDFDAAPDSRL</sequence>
<dbReference type="GO" id="GO:0006635">
    <property type="term" value="P:fatty acid beta-oxidation"/>
    <property type="evidence" value="ECO:0007669"/>
    <property type="project" value="TreeGrafter"/>
</dbReference>
<accession>A0A7S1G1M9</accession>
<proteinExistence type="inferred from homology"/>
<dbReference type="CDD" id="cd06558">
    <property type="entry name" value="crotonase-like"/>
    <property type="match status" value="1"/>
</dbReference>
<dbReference type="Gene3D" id="3.90.226.10">
    <property type="entry name" value="2-enoyl-CoA Hydratase, Chain A, domain 1"/>
    <property type="match status" value="1"/>
</dbReference>
<name>A0A7S1G1M9_9STRA</name>
<dbReference type="PANTHER" id="PTHR11941:SF75">
    <property type="entry name" value="ENOYL-COA HYDRATASE_ISOMERASE FAMILY PROTEIN"/>
    <property type="match status" value="1"/>
</dbReference>
<dbReference type="InterPro" id="IPR029045">
    <property type="entry name" value="ClpP/crotonase-like_dom_sf"/>
</dbReference>
<organism evidence="3">
    <name type="scientific">Corethron hystrix</name>
    <dbReference type="NCBI Taxonomy" id="216773"/>
    <lineage>
        <taxon>Eukaryota</taxon>
        <taxon>Sar</taxon>
        <taxon>Stramenopiles</taxon>
        <taxon>Ochrophyta</taxon>
        <taxon>Bacillariophyta</taxon>
        <taxon>Coscinodiscophyceae</taxon>
        <taxon>Corethrophycidae</taxon>
        <taxon>Corethrales</taxon>
        <taxon>Corethraceae</taxon>
        <taxon>Corethron</taxon>
    </lineage>
</organism>
<dbReference type="Pfam" id="PF00378">
    <property type="entry name" value="ECH_1"/>
    <property type="match status" value="1"/>
</dbReference>
<dbReference type="InterPro" id="IPR018376">
    <property type="entry name" value="Enoyl-CoA_hyd/isom_CS"/>
</dbReference>
<dbReference type="AlphaFoldDB" id="A0A7S1G1M9"/>
<gene>
    <name evidence="3" type="ORF">CHYS00102_LOCUS28884</name>
</gene>
<dbReference type="GO" id="GO:0004165">
    <property type="term" value="F:delta(3)-delta(2)-enoyl-CoA isomerase activity"/>
    <property type="evidence" value="ECO:0007669"/>
    <property type="project" value="TreeGrafter"/>
</dbReference>
<evidence type="ECO:0000256" key="2">
    <source>
        <dbReference type="RuleBase" id="RU003707"/>
    </source>
</evidence>
<comment type="similarity">
    <text evidence="1 2">Belongs to the enoyl-CoA hydratase/isomerase family.</text>
</comment>
<dbReference type="SUPFAM" id="SSF52096">
    <property type="entry name" value="ClpP/crotonase"/>
    <property type="match status" value="1"/>
</dbReference>
<dbReference type="GO" id="GO:0005777">
    <property type="term" value="C:peroxisome"/>
    <property type="evidence" value="ECO:0007669"/>
    <property type="project" value="TreeGrafter"/>
</dbReference>
<dbReference type="PANTHER" id="PTHR11941">
    <property type="entry name" value="ENOYL-COA HYDRATASE-RELATED"/>
    <property type="match status" value="1"/>
</dbReference>